<dbReference type="CDD" id="cd07245">
    <property type="entry name" value="VOC_like"/>
    <property type="match status" value="1"/>
</dbReference>
<dbReference type="EMBL" id="CAIT01000004">
    <property type="protein sequence ID" value="CCH51265.1"/>
    <property type="molecule type" value="Genomic_DNA"/>
</dbReference>
<name>I2GBJ1_9BACT</name>
<dbReference type="Proteomes" id="UP000009309">
    <property type="component" value="Unassembled WGS sequence"/>
</dbReference>
<evidence type="ECO:0000313" key="4">
    <source>
        <dbReference type="Proteomes" id="UP000009309"/>
    </source>
</evidence>
<accession>I2GBJ1</accession>
<dbReference type="PROSITE" id="PS51819">
    <property type="entry name" value="VOC"/>
    <property type="match status" value="1"/>
</dbReference>
<evidence type="ECO:0000259" key="2">
    <source>
        <dbReference type="PROSITE" id="PS51819"/>
    </source>
</evidence>
<feature type="domain" description="VOC" evidence="2">
    <location>
        <begin position="25"/>
        <end position="140"/>
    </location>
</feature>
<organism evidence="3 4">
    <name type="scientific">Fibrisoma limi BUZ 3</name>
    <dbReference type="NCBI Taxonomy" id="1185876"/>
    <lineage>
        <taxon>Bacteria</taxon>
        <taxon>Pseudomonadati</taxon>
        <taxon>Bacteroidota</taxon>
        <taxon>Cytophagia</taxon>
        <taxon>Cytophagales</taxon>
        <taxon>Spirosomataceae</taxon>
        <taxon>Fibrisoma</taxon>
    </lineage>
</organism>
<protein>
    <submittedName>
        <fullName evidence="3">Glyoxalase/bleomycin resistance protein/dioxygenase</fullName>
    </submittedName>
</protein>
<dbReference type="eggNOG" id="COG0346">
    <property type="taxonomic scope" value="Bacteria"/>
</dbReference>
<dbReference type="PANTHER" id="PTHR46142:SF3">
    <property type="entry name" value="F18B13.24 PROTEIN"/>
    <property type="match status" value="1"/>
</dbReference>
<sequence length="147" mass="16451">MKKLLFVFLLLSGTVFGQDNLGVIRHNHLALHVKDIPTSTAFYHDVLGLKSIPVPENLKAIRAWFDIGNGQQIHLLAGRTEQIVHDRNGSHIALFVENIGKSEAFLTAKKIPFHKQTRFDGVTQIYFADPDGYLFELNEGKNLTAGN</sequence>
<feature type="chain" id="PRO_5003658721" evidence="1">
    <location>
        <begin position="18"/>
        <end position="147"/>
    </location>
</feature>
<dbReference type="GO" id="GO:0051213">
    <property type="term" value="F:dioxygenase activity"/>
    <property type="evidence" value="ECO:0007669"/>
    <property type="project" value="UniProtKB-KW"/>
</dbReference>
<gene>
    <name evidence="3" type="ORF">BN8_00182</name>
</gene>
<feature type="signal peptide" evidence="1">
    <location>
        <begin position="1"/>
        <end position="17"/>
    </location>
</feature>
<keyword evidence="3" id="KW-0223">Dioxygenase</keyword>
<dbReference type="AlphaFoldDB" id="I2GBJ1"/>
<dbReference type="InterPro" id="IPR029068">
    <property type="entry name" value="Glyas_Bleomycin-R_OHBP_Dase"/>
</dbReference>
<reference evidence="3 4" key="1">
    <citation type="journal article" date="2012" name="J. Bacteriol.">
        <title>Genome Sequence of the Filamentous Bacterium Fibrisoma limi BUZ 3T.</title>
        <authorList>
            <person name="Filippini M."/>
            <person name="Qi W."/>
            <person name="Jaenicke S."/>
            <person name="Goesmann A."/>
            <person name="Smits T.H."/>
            <person name="Bagheri H.C."/>
        </authorList>
    </citation>
    <scope>NUCLEOTIDE SEQUENCE [LARGE SCALE GENOMIC DNA]</scope>
    <source>
        <strain evidence="4">BUZ 3T</strain>
    </source>
</reference>
<evidence type="ECO:0000313" key="3">
    <source>
        <dbReference type="EMBL" id="CCH51265.1"/>
    </source>
</evidence>
<dbReference type="Gene3D" id="3.10.180.10">
    <property type="entry name" value="2,3-Dihydroxybiphenyl 1,2-Dioxygenase, domain 1"/>
    <property type="match status" value="1"/>
</dbReference>
<keyword evidence="3" id="KW-0560">Oxidoreductase</keyword>
<dbReference type="SUPFAM" id="SSF54593">
    <property type="entry name" value="Glyoxalase/Bleomycin resistance protein/Dihydroxybiphenyl dioxygenase"/>
    <property type="match status" value="1"/>
</dbReference>
<keyword evidence="4" id="KW-1185">Reference proteome</keyword>
<dbReference type="InterPro" id="IPR004360">
    <property type="entry name" value="Glyas_Fos-R_dOase_dom"/>
</dbReference>
<comment type="caution">
    <text evidence="3">The sequence shown here is derived from an EMBL/GenBank/DDBJ whole genome shotgun (WGS) entry which is preliminary data.</text>
</comment>
<dbReference type="Pfam" id="PF00903">
    <property type="entry name" value="Glyoxalase"/>
    <property type="match status" value="1"/>
</dbReference>
<dbReference type="OrthoDB" id="192739at2"/>
<evidence type="ECO:0000256" key="1">
    <source>
        <dbReference type="SAM" id="SignalP"/>
    </source>
</evidence>
<dbReference type="InterPro" id="IPR037523">
    <property type="entry name" value="VOC_core"/>
</dbReference>
<dbReference type="STRING" id="1185876.BN8_00182"/>
<proteinExistence type="predicted"/>
<keyword evidence="1" id="KW-0732">Signal</keyword>
<dbReference type="RefSeq" id="WP_009279853.1">
    <property type="nucleotide sequence ID" value="NZ_CAIT01000004.1"/>
</dbReference>
<dbReference type="PANTHER" id="PTHR46142">
    <property type="match status" value="1"/>
</dbReference>